<organism evidence="3 4">
    <name type="scientific">Asticcacaulis excentricus</name>
    <dbReference type="NCBI Taxonomy" id="78587"/>
    <lineage>
        <taxon>Bacteria</taxon>
        <taxon>Pseudomonadati</taxon>
        <taxon>Pseudomonadota</taxon>
        <taxon>Alphaproteobacteria</taxon>
        <taxon>Caulobacterales</taxon>
        <taxon>Caulobacteraceae</taxon>
        <taxon>Asticcacaulis</taxon>
    </lineage>
</organism>
<feature type="domain" description="Glucose/Sorbosone dehydrogenase" evidence="2">
    <location>
        <begin position="46"/>
        <end position="372"/>
    </location>
</feature>
<keyword evidence="1" id="KW-0732">Signal</keyword>
<dbReference type="InterPro" id="IPR011041">
    <property type="entry name" value="Quinoprot_gluc/sorb_DH_b-prop"/>
</dbReference>
<evidence type="ECO:0000259" key="2">
    <source>
        <dbReference type="Pfam" id="PF07995"/>
    </source>
</evidence>
<dbReference type="Proteomes" id="UP000278756">
    <property type="component" value="Chromosome 1"/>
</dbReference>
<gene>
    <name evidence="3" type="ORF">EM6_1795</name>
</gene>
<evidence type="ECO:0000256" key="1">
    <source>
        <dbReference type="SAM" id="SignalP"/>
    </source>
</evidence>
<dbReference type="Pfam" id="PF07995">
    <property type="entry name" value="GSDH"/>
    <property type="match status" value="1"/>
</dbReference>
<dbReference type="PANTHER" id="PTHR19328:SF75">
    <property type="entry name" value="ALDOSE SUGAR DEHYDROGENASE YLII"/>
    <property type="match status" value="1"/>
</dbReference>
<dbReference type="AlphaFoldDB" id="A0A3G9G9U8"/>
<dbReference type="RefSeq" id="WP_126422102.1">
    <property type="nucleotide sequence ID" value="NZ_AP018827.1"/>
</dbReference>
<reference evidence="4" key="2">
    <citation type="journal article" date="2017" name="Plant Physiol. Biochem.">
        <title>Differential oxidative and antioxidative response of duckweed Lemna minor toward plant growth promoting/inhibiting bacteria.</title>
        <authorList>
            <person name="Ishizawa H."/>
            <person name="Kuroda M."/>
            <person name="Morikawa M."/>
            <person name="Ike M."/>
        </authorList>
    </citation>
    <scope>NUCLEOTIDE SEQUENCE [LARGE SCALE GENOMIC DNA]</scope>
    <source>
        <strain evidence="4">M6</strain>
    </source>
</reference>
<protein>
    <submittedName>
        <fullName evidence="3">PQQ-dependent oxidoreductase, gdhB family</fullName>
    </submittedName>
</protein>
<accession>A0A3G9G9U8</accession>
<dbReference type="InterPro" id="IPR012938">
    <property type="entry name" value="Glc/Sorbosone_DH"/>
</dbReference>
<feature type="chain" id="PRO_5018107762" evidence="1">
    <location>
        <begin position="24"/>
        <end position="376"/>
    </location>
</feature>
<dbReference type="OrthoDB" id="9770043at2"/>
<reference evidence="4" key="1">
    <citation type="journal article" date="2017" name="Biotechnol. Biofuels">
        <title>Evaluation of environmental bacterial communities as a factor affecting the growth of duckweed Lemna minor.</title>
        <authorList>
            <person name="Ishizawa H."/>
            <person name="Kuroda M."/>
            <person name="Morikawa M."/>
            <person name="Ike M."/>
        </authorList>
    </citation>
    <scope>NUCLEOTIDE SEQUENCE [LARGE SCALE GENOMIC DNA]</scope>
    <source>
        <strain evidence="4">M6</strain>
    </source>
</reference>
<dbReference type="InterPro" id="IPR011042">
    <property type="entry name" value="6-blade_b-propeller_TolB-like"/>
</dbReference>
<dbReference type="Gene3D" id="2.120.10.30">
    <property type="entry name" value="TolB, C-terminal domain"/>
    <property type="match status" value="1"/>
</dbReference>
<proteinExistence type="predicted"/>
<sequence length="376" mass="41066">MKRRDLLLTGLSLSLLLTTPACAQTASHPAPESNAFEASVFAEGIEQPWGMAFLPDGRLLVTEKAGGIKLISKDGKSLQSISGGPTVVDYGQGGLLGVAVDPKFSENGLVYFSFSEEGENDTAGTAVARGKLDGSAITGLQVIWRQTPKVESANHWGSRIVFSKDGQYLFITVGDRANQRPLVQRLDTTVGKTLRIHPDGSIPDDNPFVKTARAKPEIWSLGHRNQQGAFVHPETGDLWTNEHGPQGGDEINIVKPGKNYGWPLITYGEEYGGGKIGQTAKEGLEQPLYYWTPSMAPGNMVFYNGPYKQWQGKVFVASLKFRYLGMITLENGKVVKEEKLLTNFRERIRDVVQGPDGALYAAFDNAEGRIVRVVPK</sequence>
<dbReference type="SUPFAM" id="SSF50952">
    <property type="entry name" value="Soluble quinoprotein glucose dehydrogenase"/>
    <property type="match status" value="1"/>
</dbReference>
<evidence type="ECO:0000313" key="4">
    <source>
        <dbReference type="Proteomes" id="UP000278756"/>
    </source>
</evidence>
<name>A0A3G9G9U8_9CAUL</name>
<evidence type="ECO:0000313" key="3">
    <source>
        <dbReference type="EMBL" id="BBF81199.1"/>
    </source>
</evidence>
<dbReference type="EMBL" id="AP018827">
    <property type="protein sequence ID" value="BBF81199.1"/>
    <property type="molecule type" value="Genomic_DNA"/>
</dbReference>
<dbReference type="PANTHER" id="PTHR19328">
    <property type="entry name" value="HEDGEHOG-INTERACTING PROTEIN"/>
    <property type="match status" value="1"/>
</dbReference>
<feature type="signal peptide" evidence="1">
    <location>
        <begin position="1"/>
        <end position="23"/>
    </location>
</feature>